<dbReference type="OrthoDB" id="440424at2759"/>
<dbReference type="PANTHER" id="PTHR16932">
    <property type="entry name" value="INTERFERON ALPHA-INDUCIBLE PROTEIN 27"/>
    <property type="match status" value="1"/>
</dbReference>
<keyword evidence="3 6" id="KW-0812">Transmembrane</keyword>
<name>A0A8H3KR75_9GLOM</name>
<evidence type="ECO:0000256" key="1">
    <source>
        <dbReference type="ARBA" id="ARBA00004141"/>
    </source>
</evidence>
<evidence type="ECO:0000256" key="2">
    <source>
        <dbReference type="ARBA" id="ARBA00007262"/>
    </source>
</evidence>
<dbReference type="Pfam" id="PF06140">
    <property type="entry name" value="Ifi-6-16"/>
    <property type="match status" value="1"/>
</dbReference>
<comment type="subcellular location">
    <subcellularLocation>
        <location evidence="1">Membrane</location>
        <topology evidence="1">Multi-pass membrane protein</topology>
    </subcellularLocation>
</comment>
<evidence type="ECO:0000256" key="5">
    <source>
        <dbReference type="ARBA" id="ARBA00023136"/>
    </source>
</evidence>
<reference evidence="7" key="1">
    <citation type="submission" date="2019-10" db="EMBL/GenBank/DDBJ databases">
        <title>Conservation and host-specific expression of non-tandemly repeated heterogenous ribosome RNA gene in arbuscular mycorrhizal fungi.</title>
        <authorList>
            <person name="Maeda T."/>
            <person name="Kobayashi Y."/>
            <person name="Nakagawa T."/>
            <person name="Ezawa T."/>
            <person name="Yamaguchi K."/>
            <person name="Bino T."/>
            <person name="Nishimoto Y."/>
            <person name="Shigenobu S."/>
            <person name="Kawaguchi M."/>
        </authorList>
    </citation>
    <scope>NUCLEOTIDE SEQUENCE</scope>
    <source>
        <strain evidence="7">HR1</strain>
    </source>
</reference>
<dbReference type="GO" id="GO:0016020">
    <property type="term" value="C:membrane"/>
    <property type="evidence" value="ECO:0007669"/>
    <property type="project" value="UniProtKB-SubCell"/>
</dbReference>
<dbReference type="AlphaFoldDB" id="A0A8H3KR75"/>
<sequence>MPSNRTPFYSKLSDHDEVTIKISTDNQIYEKVSSDAYQPDEFSTYNTYKVYDATAEFPAENTITEFVKNHVALTIGAIVIFVLLISGVIPSLITFLINLIGFGVTGIAKGSYAALFMANYAGNVAVGSACAILQSAGALGVKGIGGLIKLLFKLFHLLIIYISHIITCWII</sequence>
<dbReference type="PANTHER" id="PTHR16932:SF18">
    <property type="entry name" value="INTERFERON, ALPHA-INDUCIBLE PROTEIN 27-LIKE 2"/>
    <property type="match status" value="1"/>
</dbReference>
<comment type="similarity">
    <text evidence="2">Belongs to the IFI6/IFI27 family.</text>
</comment>
<evidence type="ECO:0000256" key="6">
    <source>
        <dbReference type="SAM" id="Phobius"/>
    </source>
</evidence>
<dbReference type="Gene3D" id="6.10.110.10">
    <property type="match status" value="1"/>
</dbReference>
<accession>A0A8H3KR75</accession>
<proteinExistence type="inferred from homology"/>
<feature type="transmembrane region" description="Helical" evidence="6">
    <location>
        <begin position="150"/>
        <end position="170"/>
    </location>
</feature>
<evidence type="ECO:0000256" key="4">
    <source>
        <dbReference type="ARBA" id="ARBA00022989"/>
    </source>
</evidence>
<comment type="caution">
    <text evidence="7">The sequence shown here is derived from an EMBL/GenBank/DDBJ whole genome shotgun (WGS) entry which is preliminary data.</text>
</comment>
<protein>
    <submittedName>
        <fullName evidence="7">Interferon alpha-inducible protein 27-like protein 1</fullName>
    </submittedName>
</protein>
<feature type="transmembrane region" description="Helical" evidence="6">
    <location>
        <begin position="112"/>
        <end position="138"/>
    </location>
</feature>
<evidence type="ECO:0000256" key="3">
    <source>
        <dbReference type="ARBA" id="ARBA00022692"/>
    </source>
</evidence>
<evidence type="ECO:0000313" key="8">
    <source>
        <dbReference type="Proteomes" id="UP000615446"/>
    </source>
</evidence>
<dbReference type="Proteomes" id="UP000615446">
    <property type="component" value="Unassembled WGS sequence"/>
</dbReference>
<evidence type="ECO:0000313" key="7">
    <source>
        <dbReference type="EMBL" id="GES72628.1"/>
    </source>
</evidence>
<dbReference type="EMBL" id="BLAL01000004">
    <property type="protein sequence ID" value="GES72628.1"/>
    <property type="molecule type" value="Genomic_DNA"/>
</dbReference>
<feature type="transmembrane region" description="Helical" evidence="6">
    <location>
        <begin position="71"/>
        <end position="100"/>
    </location>
</feature>
<dbReference type="InterPro" id="IPR009311">
    <property type="entry name" value="IFI6/IFI27-like"/>
</dbReference>
<keyword evidence="4 6" id="KW-1133">Transmembrane helix</keyword>
<dbReference type="InterPro" id="IPR038213">
    <property type="entry name" value="IFI6/IFI27-like_sf"/>
</dbReference>
<keyword evidence="5 6" id="KW-0472">Membrane</keyword>
<gene>
    <name evidence="7" type="ORF">RCL2_000018700</name>
</gene>
<organism evidence="7 8">
    <name type="scientific">Rhizophagus clarus</name>
    <dbReference type="NCBI Taxonomy" id="94130"/>
    <lineage>
        <taxon>Eukaryota</taxon>
        <taxon>Fungi</taxon>
        <taxon>Fungi incertae sedis</taxon>
        <taxon>Mucoromycota</taxon>
        <taxon>Glomeromycotina</taxon>
        <taxon>Glomeromycetes</taxon>
        <taxon>Glomerales</taxon>
        <taxon>Glomeraceae</taxon>
        <taxon>Rhizophagus</taxon>
    </lineage>
</organism>